<feature type="region of interest" description="Disordered" evidence="5">
    <location>
        <begin position="603"/>
        <end position="650"/>
    </location>
</feature>
<feature type="compositionally biased region" description="Basic and acidic residues" evidence="5">
    <location>
        <begin position="387"/>
        <end position="403"/>
    </location>
</feature>
<keyword evidence="3" id="KW-0597">Phosphoprotein</keyword>
<dbReference type="Pfam" id="PF13916">
    <property type="entry name" value="Phostensin_N"/>
    <property type="match status" value="2"/>
</dbReference>
<feature type="compositionally biased region" description="Polar residues" evidence="5">
    <location>
        <begin position="749"/>
        <end position="762"/>
    </location>
</feature>
<keyword evidence="4" id="KW-0009">Actin-binding</keyword>
<feature type="domain" description="Phostensin/Taperin N-terminal" evidence="7">
    <location>
        <begin position="118"/>
        <end position="170"/>
    </location>
</feature>
<dbReference type="PANTHER" id="PTHR21685">
    <property type="entry name" value="TON-B BOX DOMAIN"/>
    <property type="match status" value="1"/>
</dbReference>
<proteinExistence type="predicted"/>
<evidence type="ECO:0000256" key="1">
    <source>
        <dbReference type="ARBA" id="ARBA00004496"/>
    </source>
</evidence>
<dbReference type="GO" id="GO:0019902">
    <property type="term" value="F:phosphatase binding"/>
    <property type="evidence" value="ECO:0007669"/>
    <property type="project" value="InterPro"/>
</dbReference>
<evidence type="ECO:0000313" key="8">
    <source>
        <dbReference type="EMBL" id="KAJ8415467.1"/>
    </source>
</evidence>
<accession>A0AAD7X002</accession>
<organism evidence="8 9">
    <name type="scientific">Aldrovandia affinis</name>
    <dbReference type="NCBI Taxonomy" id="143900"/>
    <lineage>
        <taxon>Eukaryota</taxon>
        <taxon>Metazoa</taxon>
        <taxon>Chordata</taxon>
        <taxon>Craniata</taxon>
        <taxon>Vertebrata</taxon>
        <taxon>Euteleostomi</taxon>
        <taxon>Actinopterygii</taxon>
        <taxon>Neopterygii</taxon>
        <taxon>Teleostei</taxon>
        <taxon>Notacanthiformes</taxon>
        <taxon>Halosauridae</taxon>
        <taxon>Aldrovandia</taxon>
    </lineage>
</organism>
<evidence type="ECO:0000259" key="6">
    <source>
        <dbReference type="Pfam" id="PF13914"/>
    </source>
</evidence>
<feature type="compositionally biased region" description="Polar residues" evidence="5">
    <location>
        <begin position="315"/>
        <end position="324"/>
    </location>
</feature>
<keyword evidence="2" id="KW-0963">Cytoplasm</keyword>
<dbReference type="PANTHER" id="PTHR21685:SF1">
    <property type="entry name" value="TAPERIN"/>
    <property type="match status" value="1"/>
</dbReference>
<dbReference type="InterPro" id="IPR025907">
    <property type="entry name" value="Phostensin/Taperin_PP1-bd_dom"/>
</dbReference>
<protein>
    <recommendedName>
        <fullName evidence="10">Taperin</fullName>
    </recommendedName>
</protein>
<evidence type="ECO:0000256" key="3">
    <source>
        <dbReference type="ARBA" id="ARBA00022553"/>
    </source>
</evidence>
<reference evidence="8" key="1">
    <citation type="journal article" date="2023" name="Science">
        <title>Genome structures resolve the early diversification of teleost fishes.</title>
        <authorList>
            <person name="Parey E."/>
            <person name="Louis A."/>
            <person name="Montfort J."/>
            <person name="Bouchez O."/>
            <person name="Roques C."/>
            <person name="Iampietro C."/>
            <person name="Lluch J."/>
            <person name="Castinel A."/>
            <person name="Donnadieu C."/>
            <person name="Desvignes T."/>
            <person name="Floi Bucao C."/>
            <person name="Jouanno E."/>
            <person name="Wen M."/>
            <person name="Mejri S."/>
            <person name="Dirks R."/>
            <person name="Jansen H."/>
            <person name="Henkel C."/>
            <person name="Chen W.J."/>
            <person name="Zahm M."/>
            <person name="Cabau C."/>
            <person name="Klopp C."/>
            <person name="Thompson A.W."/>
            <person name="Robinson-Rechavi M."/>
            <person name="Braasch I."/>
            <person name="Lecointre G."/>
            <person name="Bobe J."/>
            <person name="Postlethwait J.H."/>
            <person name="Berthelot C."/>
            <person name="Roest Crollius H."/>
            <person name="Guiguen Y."/>
        </authorList>
    </citation>
    <scope>NUCLEOTIDE SEQUENCE</scope>
    <source>
        <strain evidence="8">NC1722</strain>
    </source>
</reference>
<dbReference type="AlphaFoldDB" id="A0AAD7X002"/>
<evidence type="ECO:0000313" key="9">
    <source>
        <dbReference type="Proteomes" id="UP001221898"/>
    </source>
</evidence>
<evidence type="ECO:0000259" key="7">
    <source>
        <dbReference type="Pfam" id="PF13916"/>
    </source>
</evidence>
<dbReference type="EMBL" id="JAINUG010000009">
    <property type="protein sequence ID" value="KAJ8415467.1"/>
    <property type="molecule type" value="Genomic_DNA"/>
</dbReference>
<dbReference type="InterPro" id="IPR025903">
    <property type="entry name" value="Phostensin/Taperin_N_dom"/>
</dbReference>
<gene>
    <name evidence="8" type="ORF">AAFF_G00424470</name>
</gene>
<dbReference type="GO" id="GO:0003779">
    <property type="term" value="F:actin binding"/>
    <property type="evidence" value="ECO:0007669"/>
    <property type="project" value="UniProtKB-KW"/>
</dbReference>
<evidence type="ECO:0008006" key="10">
    <source>
        <dbReference type="Google" id="ProtNLM"/>
    </source>
</evidence>
<sequence length="821" mass="90690">MFGSEISEAEQYNSMPAWKRDILERRKAKSGGAAESCSSAVAARVNDEVHGVEDNSKNSEFVTSTISNRNYKITSASRHFAGKRIFTPTCPELSPFKTNKYPTSAFDHCDITTPGVRCSRDQESSVLLDSLGPLQDNLFIKLERQRRKRRDQEKAARSIQHILELYGSVPGIRTIRADNIIIIESDPDYFPEPRDSKTGTKLQQNGNYSALKDLLDKKGAVTEIYAKEVVIFNSVQSKSEDNLSTLGHRSPYGELERVQRQGRVSRLLQKFDHNYDKLQPRSRSSDNLLDIDTSPGRLRPQAKPQLDLVPKSVTPPRSTSPAFSPDQLQTHLVFQNSESSQFRLQTLSSVEKQESGIPITGSPQSASLFNQHFEEGGERSTPVNSRKGVERSQAEPLRERDSIVTDGCSKPKVPSSLERPRDVHGGTSPRQLPHSPTFEIRPSPRPDLSALPPDDVQARALANLRLQSRNSFTVIPKRVRPAVPSDRAVPSSDRAVTSDPIKPAPSLGPHHRATETQPTEVPKPTPPASPPPSSSSLKVQEESPVPRQALTEPPEPHPLNPYASPSPSVEVTAEPPVQVELPPSIDQLPVTNIDDVVVEHPQAATSPVVFHRKGNTFTVVPKRRPDPESGSPEPQDPAVDQKAAAQAPKQAPYAELGSLLKKRYPKAEEIEVVGGYLSLSRSCLSKTSGRKKLKISFNESSLHDTFEYPSESSLWDGGEGENEEEEEEEEEDGDNGPKRFLIPRASYKGSPTHTSNSIDLSNYTPKHSVDFSAWQDLNHDDHVFPGDSNAECTELSLEEVMLTPADSSSHSAFRSEPALYF</sequence>
<evidence type="ECO:0000256" key="2">
    <source>
        <dbReference type="ARBA" id="ARBA00022490"/>
    </source>
</evidence>
<feature type="region of interest" description="Disordered" evidence="5">
    <location>
        <begin position="707"/>
        <end position="762"/>
    </location>
</feature>
<feature type="compositionally biased region" description="Low complexity" evidence="5">
    <location>
        <begin position="636"/>
        <end position="650"/>
    </location>
</feature>
<feature type="domain" description="Phostensin/Taperin N-terminal" evidence="7">
    <location>
        <begin position="13"/>
        <end position="42"/>
    </location>
</feature>
<feature type="region of interest" description="Disordered" evidence="5">
    <location>
        <begin position="275"/>
        <end position="324"/>
    </location>
</feature>
<dbReference type="InterPro" id="IPR026671">
    <property type="entry name" value="PPP1R18/Tprn"/>
</dbReference>
<comment type="caution">
    <text evidence="8">The sequence shown here is derived from an EMBL/GenBank/DDBJ whole genome shotgun (WGS) entry which is preliminary data.</text>
</comment>
<feature type="region of interest" description="Disordered" evidence="5">
    <location>
        <begin position="373"/>
        <end position="584"/>
    </location>
</feature>
<dbReference type="Proteomes" id="UP001221898">
    <property type="component" value="Unassembled WGS sequence"/>
</dbReference>
<name>A0AAD7X002_9TELE</name>
<feature type="compositionally biased region" description="Acidic residues" evidence="5">
    <location>
        <begin position="718"/>
        <end position="734"/>
    </location>
</feature>
<dbReference type="Pfam" id="PF13914">
    <property type="entry name" value="Phostensin"/>
    <property type="match status" value="1"/>
</dbReference>
<feature type="compositionally biased region" description="Pro residues" evidence="5">
    <location>
        <begin position="521"/>
        <end position="533"/>
    </location>
</feature>
<feature type="domain" description="Phostensin/Taperin PP1-binding" evidence="6">
    <location>
        <begin position="586"/>
        <end position="714"/>
    </location>
</feature>
<keyword evidence="9" id="KW-1185">Reference proteome</keyword>
<dbReference type="GO" id="GO:0005737">
    <property type="term" value="C:cytoplasm"/>
    <property type="evidence" value="ECO:0007669"/>
    <property type="project" value="UniProtKB-SubCell"/>
</dbReference>
<evidence type="ECO:0000256" key="4">
    <source>
        <dbReference type="ARBA" id="ARBA00023203"/>
    </source>
</evidence>
<evidence type="ECO:0000256" key="5">
    <source>
        <dbReference type="SAM" id="MobiDB-lite"/>
    </source>
</evidence>
<comment type="subcellular location">
    <subcellularLocation>
        <location evidence="1">Cytoplasm</location>
    </subcellularLocation>
</comment>